<sequence length="628" mass="71338">MKFREDINGLRAIAVIAVVLFHFNPAWMPGGFAGVDVFFVISGFLMTGIIFKGIEQENFSILKFYVARANRIIPALAILCFSLIVCSWLYLVPSEYKALGKHAISSVSFLSNIVYWTENSYFAASSNENWLLHTWSLSVEWQFYIIYPLVLVTLSKFMSLISIKKLLVLGTLIGFTFSVVATYKWPTAAYFLFPTRAWEMMLGGIAFLYPLTLNDKQKKFIGWFGILLIFGSYILISKNTPWPGYLAILPVFGSFLVIQAQTNSFITSNKVFQKLGSWSYSIYLWHWPIVVAIFYFSLNEHFVYLGIILSIILGYLSHTYIEKINFTKNFDGIYSYLKCKPLYFSLSVCILGFSVFINDGLEVRSDNKSYSYAIQKEKLQGNYGLHNDCRGFTLSPNCSTDDNPEVLVWGDSFSMHLVSGLVASNPKAKIIQFSKSNCGPFFDITPIIHGNFTKECFEFTESVKKWIKENNTVKYAVLSSPFKQYFKEVRLSSGEFKSLSSDEVLQSFKSTLDVFLEAGIKPIIFSPPPSVDGHNIGKCLDKASFINKSLSDCDIDESLISNIDVFNFLSKLSPNFKVIDLRDYLCNGETCKTHTGEVFIYRDNGHLSYEGSKWLGEKIKLYDLITSQ</sequence>
<dbReference type="OrthoDB" id="9767863at2"/>
<feature type="transmembrane region" description="Helical" evidence="1">
    <location>
        <begin position="220"/>
        <end position="236"/>
    </location>
</feature>
<feature type="transmembrane region" description="Helical" evidence="1">
    <location>
        <begin position="242"/>
        <end position="258"/>
    </location>
</feature>
<name>A0A290S386_9GAMM</name>
<evidence type="ECO:0000313" key="4">
    <source>
        <dbReference type="EMBL" id="ATC86135.1"/>
    </source>
</evidence>
<feature type="transmembrane region" description="Helical" evidence="1">
    <location>
        <begin position="342"/>
        <end position="361"/>
    </location>
</feature>
<feature type="transmembrane region" description="Helical" evidence="1">
    <location>
        <begin position="166"/>
        <end position="185"/>
    </location>
</feature>
<dbReference type="RefSeq" id="WP_010553444.1">
    <property type="nucleotide sequence ID" value="NZ_CP011025.1"/>
</dbReference>
<keyword evidence="1" id="KW-0812">Transmembrane</keyword>
<feature type="domain" description="Acyltransferase 3" evidence="2">
    <location>
        <begin position="6"/>
        <end position="315"/>
    </location>
</feature>
<dbReference type="GO" id="GO:0009103">
    <property type="term" value="P:lipopolysaccharide biosynthetic process"/>
    <property type="evidence" value="ECO:0007669"/>
    <property type="project" value="TreeGrafter"/>
</dbReference>
<dbReference type="GO" id="GO:0016020">
    <property type="term" value="C:membrane"/>
    <property type="evidence" value="ECO:0007669"/>
    <property type="project" value="TreeGrafter"/>
</dbReference>
<feature type="transmembrane region" description="Helical" evidence="1">
    <location>
        <begin position="72"/>
        <end position="91"/>
    </location>
</feature>
<feature type="transmembrane region" description="Helical" evidence="1">
    <location>
        <begin position="302"/>
        <end position="321"/>
    </location>
</feature>
<evidence type="ECO:0000256" key="1">
    <source>
        <dbReference type="SAM" id="Phobius"/>
    </source>
</evidence>
<dbReference type="PANTHER" id="PTHR23028">
    <property type="entry name" value="ACETYLTRANSFERASE"/>
    <property type="match status" value="1"/>
</dbReference>
<dbReference type="PANTHER" id="PTHR23028:SF53">
    <property type="entry name" value="ACYL_TRANSF_3 DOMAIN-CONTAINING PROTEIN"/>
    <property type="match status" value="1"/>
</dbReference>
<keyword evidence="1" id="KW-1133">Transmembrane helix</keyword>
<dbReference type="InterPro" id="IPR050879">
    <property type="entry name" value="Acyltransferase_3"/>
</dbReference>
<dbReference type="Pfam" id="PF19040">
    <property type="entry name" value="SGNH"/>
    <property type="match status" value="1"/>
</dbReference>
<proteinExistence type="predicted"/>
<dbReference type="Proteomes" id="UP000016505">
    <property type="component" value="Chromosome I"/>
</dbReference>
<feature type="transmembrane region" description="Helical" evidence="1">
    <location>
        <begin position="7"/>
        <end position="24"/>
    </location>
</feature>
<keyword evidence="1" id="KW-0472">Membrane</keyword>
<dbReference type="InterPro" id="IPR002656">
    <property type="entry name" value="Acyl_transf_3_dom"/>
</dbReference>
<reference evidence="4 5" key="1">
    <citation type="journal article" date="2012" name="J. Bacteriol.">
        <title>Genome sequences of type strains of seven species of the marine bacterium Pseudoalteromonas.</title>
        <authorList>
            <person name="Xie B.B."/>
            <person name="Shu Y.L."/>
            <person name="Qin Q.L."/>
            <person name="Rong J.C."/>
            <person name="Zhang X.Y."/>
            <person name="Chen X.L."/>
            <person name="Shi M."/>
            <person name="He H.L."/>
            <person name="Zhou B.C."/>
            <person name="Zhang Y.Z."/>
        </authorList>
    </citation>
    <scope>NUCLEOTIDE SEQUENCE [LARGE SCALE GENOMIC DNA]</scope>
    <source>
        <strain evidence="4 5">A 37-1-2</strain>
    </source>
</reference>
<feature type="transmembrane region" description="Helical" evidence="1">
    <location>
        <begin position="197"/>
        <end position="213"/>
    </location>
</feature>
<accession>A0A290S386</accession>
<dbReference type="EMBL" id="CP011025">
    <property type="protein sequence ID" value="ATC86135.1"/>
    <property type="molecule type" value="Genomic_DNA"/>
</dbReference>
<dbReference type="KEGG" id="part:PARC_a1523"/>
<dbReference type="InterPro" id="IPR043968">
    <property type="entry name" value="SGNH"/>
</dbReference>
<protein>
    <recommendedName>
        <fullName evidence="6">Acyltransferase 3 domain-containing protein</fullName>
    </recommendedName>
</protein>
<organism evidence="4 5">
    <name type="scientific">Pseudoalteromonas arctica A 37-1-2</name>
    <dbReference type="NCBI Taxonomy" id="1117313"/>
    <lineage>
        <taxon>Bacteria</taxon>
        <taxon>Pseudomonadati</taxon>
        <taxon>Pseudomonadota</taxon>
        <taxon>Gammaproteobacteria</taxon>
        <taxon>Alteromonadales</taxon>
        <taxon>Pseudoalteromonadaceae</taxon>
        <taxon>Pseudoalteromonas</taxon>
    </lineage>
</organism>
<gene>
    <name evidence="4" type="ORF">PARC_a1523</name>
</gene>
<evidence type="ECO:0008006" key="6">
    <source>
        <dbReference type="Google" id="ProtNLM"/>
    </source>
</evidence>
<evidence type="ECO:0000313" key="5">
    <source>
        <dbReference type="Proteomes" id="UP000016505"/>
    </source>
</evidence>
<feature type="transmembrane region" description="Helical" evidence="1">
    <location>
        <begin position="278"/>
        <end position="296"/>
    </location>
</feature>
<dbReference type="Pfam" id="PF01757">
    <property type="entry name" value="Acyl_transf_3"/>
    <property type="match status" value="1"/>
</dbReference>
<feature type="transmembrane region" description="Helical" evidence="1">
    <location>
        <begin position="30"/>
        <end position="51"/>
    </location>
</feature>
<feature type="domain" description="SGNH" evidence="3">
    <location>
        <begin position="396"/>
        <end position="619"/>
    </location>
</feature>
<evidence type="ECO:0000259" key="3">
    <source>
        <dbReference type="Pfam" id="PF19040"/>
    </source>
</evidence>
<evidence type="ECO:0000259" key="2">
    <source>
        <dbReference type="Pfam" id="PF01757"/>
    </source>
</evidence>
<feature type="transmembrane region" description="Helical" evidence="1">
    <location>
        <begin position="141"/>
        <end position="159"/>
    </location>
</feature>
<dbReference type="GO" id="GO:0016747">
    <property type="term" value="F:acyltransferase activity, transferring groups other than amino-acyl groups"/>
    <property type="evidence" value="ECO:0007669"/>
    <property type="project" value="InterPro"/>
</dbReference>
<dbReference type="AlphaFoldDB" id="A0A290S386"/>